<gene>
    <name evidence="3" type="ORF">NLF92_04405</name>
</gene>
<sequence>MATDLTEVNMNKIQQLLKVTILGLTVLTLTQSAFAQERVAQTISTSQQPWIKITHINGDIEVKTWANAEVKVTGTLGENTEEFIFKGDDKRVTIEVKAKKNKGWFNWDRSYDETANDDLVILVPVGSEINYDSINGNLAVAGTSGGVDVDVINGKIEVEDASGRMRINTVNGPIRMDNTTGELDLGTVNGSIKVQHNSSDDVNLETVNGDIKLTSQALDVNVETVNGDIKLALGEVERLNIDTVNSKVAVTLALLANGKIDATSVDANMHFTFTNDVAARFELEGHAGGKFSNNLTDDQTEKAKYGPGRWLNFTTHNGSAKVSIETVSGRVTLDKQ</sequence>
<dbReference type="Proteomes" id="UP001165413">
    <property type="component" value="Unassembled WGS sequence"/>
</dbReference>
<evidence type="ECO:0000313" key="4">
    <source>
        <dbReference type="Proteomes" id="UP001165413"/>
    </source>
</evidence>
<feature type="domain" description="DUF4097" evidence="2">
    <location>
        <begin position="51"/>
        <end position="273"/>
    </location>
</feature>
<feature type="chain" id="PRO_5041470529" evidence="1">
    <location>
        <begin position="36"/>
        <end position="336"/>
    </location>
</feature>
<accession>A0AA42BM26</accession>
<evidence type="ECO:0000313" key="3">
    <source>
        <dbReference type="EMBL" id="MCP3428182.1"/>
    </source>
</evidence>
<evidence type="ECO:0000259" key="2">
    <source>
        <dbReference type="Pfam" id="PF13349"/>
    </source>
</evidence>
<proteinExistence type="predicted"/>
<dbReference type="AlphaFoldDB" id="A0AA42BM26"/>
<keyword evidence="4" id="KW-1185">Reference proteome</keyword>
<evidence type="ECO:0000256" key="1">
    <source>
        <dbReference type="SAM" id="SignalP"/>
    </source>
</evidence>
<keyword evidence="1" id="KW-0732">Signal</keyword>
<dbReference type="EMBL" id="JANATA010000005">
    <property type="protein sequence ID" value="MCP3428182.1"/>
    <property type="molecule type" value="Genomic_DNA"/>
</dbReference>
<name>A0AA42BM26_9ALTE</name>
<comment type="caution">
    <text evidence="3">The sequence shown here is derived from an EMBL/GenBank/DDBJ whole genome shotgun (WGS) entry which is preliminary data.</text>
</comment>
<dbReference type="InterPro" id="IPR025164">
    <property type="entry name" value="Toastrack_DUF4097"/>
</dbReference>
<dbReference type="RefSeq" id="WP_254099279.1">
    <property type="nucleotide sequence ID" value="NZ_JANATA010000005.1"/>
</dbReference>
<reference evidence="3" key="1">
    <citation type="submission" date="2022-07" db="EMBL/GenBank/DDBJ databases">
        <title>Characterization of the Novel Bacterium Alteromonas immobilis LMIT006 and Alteromonas gregis LMIT007.</title>
        <authorList>
            <person name="Lin X."/>
        </authorList>
    </citation>
    <scope>NUCLEOTIDE SEQUENCE</scope>
    <source>
        <strain evidence="3">LMIT007</strain>
    </source>
</reference>
<feature type="signal peptide" evidence="1">
    <location>
        <begin position="1"/>
        <end position="35"/>
    </location>
</feature>
<organism evidence="3 4">
    <name type="scientific">Opacimonas viscosa</name>
    <dbReference type="NCBI Taxonomy" id="2961944"/>
    <lineage>
        <taxon>Bacteria</taxon>
        <taxon>Pseudomonadati</taxon>
        <taxon>Pseudomonadota</taxon>
        <taxon>Gammaproteobacteria</taxon>
        <taxon>Alteromonadales</taxon>
        <taxon>Alteromonadaceae</taxon>
        <taxon>Opacimonas</taxon>
    </lineage>
</organism>
<dbReference type="Pfam" id="PF13349">
    <property type="entry name" value="DUF4097"/>
    <property type="match status" value="1"/>
</dbReference>
<protein>
    <submittedName>
        <fullName evidence="3">DUF4097 family beta strand repeat-containing protein</fullName>
    </submittedName>
</protein>